<protein>
    <submittedName>
        <fullName evidence="1">Uncharacterized protein</fullName>
    </submittedName>
</protein>
<gene>
    <name evidence="1" type="ORF">OJ996_05060</name>
</gene>
<evidence type="ECO:0000313" key="2">
    <source>
        <dbReference type="Proteomes" id="UP001165653"/>
    </source>
</evidence>
<accession>A0ABT3FZC0</accession>
<evidence type="ECO:0000313" key="1">
    <source>
        <dbReference type="EMBL" id="MCW1912930.1"/>
    </source>
</evidence>
<dbReference type="Proteomes" id="UP001165653">
    <property type="component" value="Unassembled WGS sequence"/>
</dbReference>
<sequence length="53" mass="6247">MPDWQWCLRPRVFKCPGLGEQEIVFRLVGCIGGHHFTAWQRIDTSDNENTWKS</sequence>
<dbReference type="EMBL" id="JAPDDR010000002">
    <property type="protein sequence ID" value="MCW1912930.1"/>
    <property type="molecule type" value="Genomic_DNA"/>
</dbReference>
<comment type="caution">
    <text evidence="1">The sequence shown here is derived from an EMBL/GenBank/DDBJ whole genome shotgun (WGS) entry which is preliminary data.</text>
</comment>
<name>A0ABT3FZC0_9BACT</name>
<dbReference type="RefSeq" id="WP_264511847.1">
    <property type="nucleotide sequence ID" value="NZ_JAPDDR010000002.1"/>
</dbReference>
<reference evidence="1" key="1">
    <citation type="submission" date="2022-10" db="EMBL/GenBank/DDBJ databases">
        <title>Luteolibacter sp. GHJ8, whole genome shotgun sequencing project.</title>
        <authorList>
            <person name="Zhao G."/>
            <person name="Shen L."/>
        </authorList>
    </citation>
    <scope>NUCLEOTIDE SEQUENCE</scope>
    <source>
        <strain evidence="1">GHJ8</strain>
    </source>
</reference>
<keyword evidence="2" id="KW-1185">Reference proteome</keyword>
<proteinExistence type="predicted"/>
<organism evidence="1 2">
    <name type="scientific">Luteolibacter rhizosphaerae</name>
    <dbReference type="NCBI Taxonomy" id="2989719"/>
    <lineage>
        <taxon>Bacteria</taxon>
        <taxon>Pseudomonadati</taxon>
        <taxon>Verrucomicrobiota</taxon>
        <taxon>Verrucomicrobiia</taxon>
        <taxon>Verrucomicrobiales</taxon>
        <taxon>Verrucomicrobiaceae</taxon>
        <taxon>Luteolibacter</taxon>
    </lineage>
</organism>